<dbReference type="EMBL" id="JADFTS010000001">
    <property type="protein sequence ID" value="KAF9623268.1"/>
    <property type="molecule type" value="Genomic_DNA"/>
</dbReference>
<accession>A0A835IUA8</accession>
<feature type="non-terminal residue" evidence="1">
    <location>
        <position position="1"/>
    </location>
</feature>
<sequence>MEKKVECTFSSRERALQLRSDWKSSSLTDKSVSHLQKMKENGFASTPLYYNDLMCLYTNT</sequence>
<evidence type="ECO:0000313" key="2">
    <source>
        <dbReference type="Proteomes" id="UP000631114"/>
    </source>
</evidence>
<reference evidence="1 2" key="1">
    <citation type="submission" date="2020-10" db="EMBL/GenBank/DDBJ databases">
        <title>The Coptis chinensis genome and diversification of protoberbering-type alkaloids.</title>
        <authorList>
            <person name="Wang B."/>
            <person name="Shu S."/>
            <person name="Song C."/>
            <person name="Liu Y."/>
        </authorList>
    </citation>
    <scope>NUCLEOTIDE SEQUENCE [LARGE SCALE GENOMIC DNA]</scope>
    <source>
        <strain evidence="1">HL-2020</strain>
        <tissue evidence="1">Leaf</tissue>
    </source>
</reference>
<name>A0A835IUA8_9MAGN</name>
<dbReference type="AlphaFoldDB" id="A0A835IUA8"/>
<gene>
    <name evidence="1" type="ORF">IFM89_000757</name>
</gene>
<proteinExistence type="predicted"/>
<protein>
    <submittedName>
        <fullName evidence="1">Uncharacterized protein</fullName>
    </submittedName>
</protein>
<evidence type="ECO:0000313" key="1">
    <source>
        <dbReference type="EMBL" id="KAF9623268.1"/>
    </source>
</evidence>
<comment type="caution">
    <text evidence="1">The sequence shown here is derived from an EMBL/GenBank/DDBJ whole genome shotgun (WGS) entry which is preliminary data.</text>
</comment>
<dbReference type="Proteomes" id="UP000631114">
    <property type="component" value="Unassembled WGS sequence"/>
</dbReference>
<keyword evidence="2" id="KW-1185">Reference proteome</keyword>
<organism evidence="1 2">
    <name type="scientific">Coptis chinensis</name>
    <dbReference type="NCBI Taxonomy" id="261450"/>
    <lineage>
        <taxon>Eukaryota</taxon>
        <taxon>Viridiplantae</taxon>
        <taxon>Streptophyta</taxon>
        <taxon>Embryophyta</taxon>
        <taxon>Tracheophyta</taxon>
        <taxon>Spermatophyta</taxon>
        <taxon>Magnoliopsida</taxon>
        <taxon>Ranunculales</taxon>
        <taxon>Ranunculaceae</taxon>
        <taxon>Coptidoideae</taxon>
        <taxon>Coptis</taxon>
    </lineage>
</organism>